<dbReference type="AlphaFoldDB" id="A0A1F2PD32"/>
<evidence type="ECO:0000256" key="3">
    <source>
        <dbReference type="ARBA" id="ARBA00022989"/>
    </source>
</evidence>
<comment type="caution">
    <text evidence="7">The sequence shown here is derived from an EMBL/GenBank/DDBJ whole genome shotgun (WGS) entry which is preliminary data.</text>
</comment>
<evidence type="ECO:0000256" key="5">
    <source>
        <dbReference type="SAM" id="MobiDB-lite"/>
    </source>
</evidence>
<feature type="region of interest" description="Disordered" evidence="5">
    <location>
        <begin position="142"/>
        <end position="168"/>
    </location>
</feature>
<accession>A0A1F2PD32</accession>
<evidence type="ECO:0000313" key="8">
    <source>
        <dbReference type="Proteomes" id="UP000176244"/>
    </source>
</evidence>
<evidence type="ECO:0000256" key="4">
    <source>
        <dbReference type="ARBA" id="ARBA00023136"/>
    </source>
</evidence>
<feature type="transmembrane region" description="Helical" evidence="6">
    <location>
        <begin position="98"/>
        <end position="117"/>
    </location>
</feature>
<proteinExistence type="predicted"/>
<keyword evidence="4 6" id="KW-0472">Membrane</keyword>
<comment type="subcellular location">
    <subcellularLocation>
        <location evidence="1">Membrane</location>
        <topology evidence="1">Multi-pass membrane protein</topology>
    </subcellularLocation>
</comment>
<keyword evidence="3 6" id="KW-1133">Transmembrane helix</keyword>
<dbReference type="GO" id="GO:0016020">
    <property type="term" value="C:membrane"/>
    <property type="evidence" value="ECO:0007669"/>
    <property type="project" value="UniProtKB-SubCell"/>
</dbReference>
<dbReference type="STRING" id="52694.ACWI_33620"/>
<dbReference type="NCBIfam" id="TIGR01593">
    <property type="entry name" value="holin_tox_secr"/>
    <property type="match status" value="1"/>
</dbReference>
<protein>
    <submittedName>
        <fullName evidence="7">Holin family protein</fullName>
    </submittedName>
</protein>
<evidence type="ECO:0000313" key="7">
    <source>
        <dbReference type="EMBL" id="OFV69168.1"/>
    </source>
</evidence>
<evidence type="ECO:0000256" key="6">
    <source>
        <dbReference type="SAM" id="Phobius"/>
    </source>
</evidence>
<evidence type="ECO:0000256" key="1">
    <source>
        <dbReference type="ARBA" id="ARBA00004141"/>
    </source>
</evidence>
<organism evidence="7 8">
    <name type="scientific">Acetobacterium wieringae</name>
    <dbReference type="NCBI Taxonomy" id="52694"/>
    <lineage>
        <taxon>Bacteria</taxon>
        <taxon>Bacillati</taxon>
        <taxon>Bacillota</taxon>
        <taxon>Clostridia</taxon>
        <taxon>Eubacteriales</taxon>
        <taxon>Eubacteriaceae</taxon>
        <taxon>Acetobacterium</taxon>
    </lineage>
</organism>
<dbReference type="InterPro" id="IPR006480">
    <property type="entry name" value="Phage_holin_4_1"/>
</dbReference>
<feature type="transmembrane region" description="Helical" evidence="6">
    <location>
        <begin position="68"/>
        <end position="86"/>
    </location>
</feature>
<feature type="compositionally biased region" description="Basic and acidic residues" evidence="5">
    <location>
        <begin position="146"/>
        <end position="160"/>
    </location>
</feature>
<dbReference type="EMBL" id="LKEU01000044">
    <property type="protein sequence ID" value="OFV69168.1"/>
    <property type="molecule type" value="Genomic_DNA"/>
</dbReference>
<evidence type="ECO:0000256" key="2">
    <source>
        <dbReference type="ARBA" id="ARBA00022692"/>
    </source>
</evidence>
<keyword evidence="2 6" id="KW-0812">Transmembrane</keyword>
<dbReference type="Proteomes" id="UP000176244">
    <property type="component" value="Unassembled WGS sequence"/>
</dbReference>
<reference evidence="7 8" key="1">
    <citation type="submission" date="2015-09" db="EMBL/GenBank/DDBJ databases">
        <title>Genome sequence of Acetobacterium wieringae DSM 1911.</title>
        <authorList>
            <person name="Poehlein A."/>
            <person name="Bengelsdorf F.R."/>
            <person name="Schiel-Bengelsdorf B."/>
            <person name="Duerre P."/>
            <person name="Daniel R."/>
        </authorList>
    </citation>
    <scope>NUCLEOTIDE SEQUENCE [LARGE SCALE GENOMIC DNA]</scope>
    <source>
        <strain evidence="7 8">DSM 1911</strain>
    </source>
</reference>
<name>A0A1F2PD32_9FIRM</name>
<dbReference type="RefSeq" id="WP_070372605.1">
    <property type="nucleotide sequence ID" value="NZ_LKEU01000044.1"/>
</dbReference>
<gene>
    <name evidence="7" type="ORF">ACWI_33620</name>
</gene>
<dbReference type="OrthoDB" id="88184at2"/>
<dbReference type="Pfam" id="PF05105">
    <property type="entry name" value="Phage_holin_4_1"/>
    <property type="match status" value="1"/>
</dbReference>
<feature type="transmembrane region" description="Helical" evidence="6">
    <location>
        <begin position="30"/>
        <end position="47"/>
    </location>
</feature>
<sequence length="168" mass="18632">MEYLDKIKLVVAVAFTALSGWLGMLAVPVILLFVLATFDYITGLAAAKYRGNKISSYKGFQGIMKKVCLFYLIAVGAILDYTLLYASQYIGVDAKVNFVIASFVAVWLICNEIISILENMKDMNVNFPPFLEKLTQNIRTQMENESEGKIQSDTEDKKSGNETGSSNS</sequence>